<organism evidence="2 3">
    <name type="scientific">Kibdelosporangium philippinense</name>
    <dbReference type="NCBI Taxonomy" id="211113"/>
    <lineage>
        <taxon>Bacteria</taxon>
        <taxon>Bacillati</taxon>
        <taxon>Actinomycetota</taxon>
        <taxon>Actinomycetes</taxon>
        <taxon>Pseudonocardiales</taxon>
        <taxon>Pseudonocardiaceae</taxon>
        <taxon>Kibdelosporangium</taxon>
    </lineage>
</organism>
<evidence type="ECO:0000313" key="3">
    <source>
        <dbReference type="Proteomes" id="UP001521150"/>
    </source>
</evidence>
<evidence type="ECO:0000313" key="2">
    <source>
        <dbReference type="EMBL" id="MCE7003054.1"/>
    </source>
</evidence>
<dbReference type="Proteomes" id="UP001521150">
    <property type="component" value="Unassembled WGS sequence"/>
</dbReference>
<dbReference type="InterPro" id="IPR013022">
    <property type="entry name" value="Xyl_isomerase-like_TIM-brl"/>
</dbReference>
<dbReference type="SUPFAM" id="SSF51658">
    <property type="entry name" value="Xylose isomerase-like"/>
    <property type="match status" value="1"/>
</dbReference>
<dbReference type="InterPro" id="IPR050312">
    <property type="entry name" value="IolE/XylAMocC-like"/>
</dbReference>
<keyword evidence="3" id="KW-1185">Reference proteome</keyword>
<proteinExistence type="predicted"/>
<gene>
    <name evidence="2" type="ORF">LWC34_09470</name>
</gene>
<protein>
    <submittedName>
        <fullName evidence="2">Sugar phosphate isomerase/epimerase</fullName>
    </submittedName>
</protein>
<dbReference type="GO" id="GO:0016853">
    <property type="term" value="F:isomerase activity"/>
    <property type="evidence" value="ECO:0007669"/>
    <property type="project" value="UniProtKB-KW"/>
</dbReference>
<accession>A0ABS8Z7L1</accession>
<feature type="domain" description="Xylose isomerase-like TIM barrel" evidence="1">
    <location>
        <begin position="23"/>
        <end position="232"/>
    </location>
</feature>
<dbReference type="PANTHER" id="PTHR12110">
    <property type="entry name" value="HYDROXYPYRUVATE ISOMERASE"/>
    <property type="match status" value="1"/>
</dbReference>
<dbReference type="Gene3D" id="3.20.20.150">
    <property type="entry name" value="Divalent-metal-dependent TIM barrel enzymes"/>
    <property type="match status" value="1"/>
</dbReference>
<comment type="caution">
    <text evidence="2">The sequence shown here is derived from an EMBL/GenBank/DDBJ whole genome shotgun (WGS) entry which is preliminary data.</text>
</comment>
<reference evidence="2 3" key="1">
    <citation type="submission" date="2021-12" db="EMBL/GenBank/DDBJ databases">
        <title>Genome sequence of Kibdelosporangium philippinense ATCC 49844.</title>
        <authorList>
            <person name="Fedorov E.A."/>
            <person name="Omeragic M."/>
            <person name="Shalygina K.F."/>
            <person name="Maclea K.S."/>
        </authorList>
    </citation>
    <scope>NUCLEOTIDE SEQUENCE [LARGE SCALE GENOMIC DNA]</scope>
    <source>
        <strain evidence="2 3">ATCC 49844</strain>
    </source>
</reference>
<dbReference type="Pfam" id="PF01261">
    <property type="entry name" value="AP_endonuc_2"/>
    <property type="match status" value="1"/>
</dbReference>
<dbReference type="InterPro" id="IPR036237">
    <property type="entry name" value="Xyl_isomerase-like_sf"/>
</dbReference>
<name>A0ABS8Z7L1_9PSEU</name>
<dbReference type="EMBL" id="JAJVCN010000001">
    <property type="protein sequence ID" value="MCE7003054.1"/>
    <property type="molecule type" value="Genomic_DNA"/>
</dbReference>
<keyword evidence="2" id="KW-0413">Isomerase</keyword>
<dbReference type="RefSeq" id="WP_233724616.1">
    <property type="nucleotide sequence ID" value="NZ_JAJVCN010000001.1"/>
</dbReference>
<evidence type="ECO:0000259" key="1">
    <source>
        <dbReference type="Pfam" id="PF01261"/>
    </source>
</evidence>
<sequence>MTPLWSVFTKPWAELDPEALGKLVAGLGFNGAEIPVRDNAFVTPGTAEERLPGFAKIMREHGVEIISIAADLSESTFAAAGAAGVPIIRIMAPLGSDDYRTAVSRIRRSLEAAVPFAERYGVGVGIQPHHGRFVTSALGVLNLVEGLPDAFTVVWDAAHDALAGDDPHVTVPLVAHRLSIVNLKNAMYVPADHGWRTWFVQAGEGLSDWSAVFGELDKLAFDGPICLTGQYSDPSVSVEDRLRTDLATAQSLIL</sequence>